<feature type="chain" id="PRO_5021998182" evidence="2">
    <location>
        <begin position="28"/>
        <end position="382"/>
    </location>
</feature>
<dbReference type="Pfam" id="PF00248">
    <property type="entry name" value="Aldo_ket_red"/>
    <property type="match status" value="1"/>
</dbReference>
<dbReference type="EC" id="1.1.1.107" evidence="4"/>
<dbReference type="PANTHER" id="PTHR42686">
    <property type="entry name" value="GH17980P-RELATED"/>
    <property type="match status" value="1"/>
</dbReference>
<sequence precursor="true">MNVSSRRAFLSSVAAGSAALASGPLLAQYSKPGSVMPTQGNASGPLPKNDPTEAKRFVPSTRLGLGGVAVGNGFAPTSDEEAQATLAAAWDSGVRYFDTSPYYGFGLSERRYGWFLHNHPADDYVLSTKVGRVFHATDAPRTGTLWKEASPFDYKYDYTADGARRSIEDSLERLGVSQIDIAFIHDLSPDNGEIDWQEQFEIARKGAMPELTKMREEGMIKAWGFGVNRPAPALNSLEVADPDIMLLACQYSLIDHDQALHDTLPKLAERNVSVVVGAPLMAGYLAGRDRYLYGGNVPEGAPAKRSQLSEVVTRYGIDLRTASLQFAAANPTVSSVIPGARTPAQAEANAESMRVKIPTDLWSELKHEGLIANDAPVPAEQA</sequence>
<evidence type="ECO:0000313" key="4">
    <source>
        <dbReference type="EMBL" id="QDU56122.1"/>
    </source>
</evidence>
<evidence type="ECO:0000259" key="3">
    <source>
        <dbReference type="Pfam" id="PF00248"/>
    </source>
</evidence>
<dbReference type="PANTHER" id="PTHR42686:SF1">
    <property type="entry name" value="GH17980P-RELATED"/>
    <property type="match status" value="1"/>
</dbReference>
<accession>A0A518AN14</accession>
<feature type="region of interest" description="Disordered" evidence="1">
    <location>
        <begin position="32"/>
        <end position="51"/>
    </location>
</feature>
<dbReference type="EMBL" id="CP036278">
    <property type="protein sequence ID" value="QDU56122.1"/>
    <property type="molecule type" value="Genomic_DNA"/>
</dbReference>
<reference evidence="4 5" key="1">
    <citation type="submission" date="2019-02" db="EMBL/GenBank/DDBJ databases">
        <title>Deep-cultivation of Planctomycetes and their phenomic and genomic characterization uncovers novel biology.</title>
        <authorList>
            <person name="Wiegand S."/>
            <person name="Jogler M."/>
            <person name="Boedeker C."/>
            <person name="Pinto D."/>
            <person name="Vollmers J."/>
            <person name="Rivas-Marin E."/>
            <person name="Kohn T."/>
            <person name="Peeters S.H."/>
            <person name="Heuer A."/>
            <person name="Rast P."/>
            <person name="Oberbeckmann S."/>
            <person name="Bunk B."/>
            <person name="Jeske O."/>
            <person name="Meyerdierks A."/>
            <person name="Storesund J.E."/>
            <person name="Kallscheuer N."/>
            <person name="Luecker S."/>
            <person name="Lage O.M."/>
            <person name="Pohl T."/>
            <person name="Merkel B.J."/>
            <person name="Hornburger P."/>
            <person name="Mueller R.-W."/>
            <person name="Bruemmer F."/>
            <person name="Labrenz M."/>
            <person name="Spormann A.M."/>
            <person name="Op den Camp H."/>
            <person name="Overmann J."/>
            <person name="Amann R."/>
            <person name="Jetten M.S.M."/>
            <person name="Mascher T."/>
            <person name="Medema M.H."/>
            <person name="Devos D.P."/>
            <person name="Kaster A.-K."/>
            <person name="Ovreas L."/>
            <person name="Rohde M."/>
            <person name="Galperin M.Y."/>
            <person name="Jogler C."/>
        </authorList>
    </citation>
    <scope>NUCLEOTIDE SEQUENCE [LARGE SCALE GENOMIC DNA]</scope>
    <source>
        <strain evidence="4 5">Pan181</strain>
    </source>
</reference>
<evidence type="ECO:0000313" key="5">
    <source>
        <dbReference type="Proteomes" id="UP000315750"/>
    </source>
</evidence>
<dbReference type="InterPro" id="IPR023210">
    <property type="entry name" value="NADP_OxRdtase_dom"/>
</dbReference>
<dbReference type="RefSeq" id="WP_145246879.1">
    <property type="nucleotide sequence ID" value="NZ_CP036278.1"/>
</dbReference>
<keyword evidence="5" id="KW-1185">Reference proteome</keyword>
<name>A0A518AN14_9BACT</name>
<keyword evidence="4" id="KW-0560">Oxidoreductase</keyword>
<dbReference type="SUPFAM" id="SSF51430">
    <property type="entry name" value="NAD(P)-linked oxidoreductase"/>
    <property type="match status" value="1"/>
</dbReference>
<dbReference type="InterPro" id="IPR036812">
    <property type="entry name" value="NAD(P)_OxRdtase_dom_sf"/>
</dbReference>
<keyword evidence="2" id="KW-0732">Signal</keyword>
<dbReference type="Gene3D" id="3.20.20.100">
    <property type="entry name" value="NADP-dependent oxidoreductase domain"/>
    <property type="match status" value="1"/>
</dbReference>
<gene>
    <name evidence="4" type="primary">pld1</name>
    <name evidence="4" type="ORF">Pan181_23260</name>
</gene>
<dbReference type="PROSITE" id="PS51318">
    <property type="entry name" value="TAT"/>
    <property type="match status" value="1"/>
</dbReference>
<feature type="domain" description="NADP-dependent oxidoreductase" evidence="3">
    <location>
        <begin position="62"/>
        <end position="366"/>
    </location>
</feature>
<dbReference type="AlphaFoldDB" id="A0A518AN14"/>
<dbReference type="InterPro" id="IPR006311">
    <property type="entry name" value="TAT_signal"/>
</dbReference>
<proteinExistence type="predicted"/>
<feature type="signal peptide" evidence="2">
    <location>
        <begin position="1"/>
        <end position="27"/>
    </location>
</feature>
<protein>
    <submittedName>
        <fullName evidence="4">Pyridoxal 4-dehydrogenase</fullName>
        <ecNumber evidence="4">1.1.1.107</ecNumber>
    </submittedName>
</protein>
<dbReference type="CDD" id="cd19152">
    <property type="entry name" value="AKR_AKR15A"/>
    <property type="match status" value="1"/>
</dbReference>
<dbReference type="KEGG" id="amuc:Pan181_23260"/>
<organism evidence="4 5">
    <name type="scientific">Aeoliella mucimassa</name>
    <dbReference type="NCBI Taxonomy" id="2527972"/>
    <lineage>
        <taxon>Bacteria</taxon>
        <taxon>Pseudomonadati</taxon>
        <taxon>Planctomycetota</taxon>
        <taxon>Planctomycetia</taxon>
        <taxon>Pirellulales</taxon>
        <taxon>Lacipirellulaceae</taxon>
        <taxon>Aeoliella</taxon>
    </lineage>
</organism>
<dbReference type="GO" id="GO:0005829">
    <property type="term" value="C:cytosol"/>
    <property type="evidence" value="ECO:0007669"/>
    <property type="project" value="TreeGrafter"/>
</dbReference>
<dbReference type="OrthoDB" id="9773828at2"/>
<evidence type="ECO:0000256" key="2">
    <source>
        <dbReference type="SAM" id="SignalP"/>
    </source>
</evidence>
<dbReference type="Proteomes" id="UP000315750">
    <property type="component" value="Chromosome"/>
</dbReference>
<dbReference type="GO" id="GO:0050235">
    <property type="term" value="F:pyridoxal 4-dehydrogenase activity"/>
    <property type="evidence" value="ECO:0007669"/>
    <property type="project" value="UniProtKB-EC"/>
</dbReference>
<dbReference type="InterPro" id="IPR020471">
    <property type="entry name" value="AKR"/>
</dbReference>
<evidence type="ECO:0000256" key="1">
    <source>
        <dbReference type="SAM" id="MobiDB-lite"/>
    </source>
</evidence>